<keyword evidence="4 9" id="KW-0732">Signal</keyword>
<dbReference type="Gene3D" id="3.20.20.370">
    <property type="entry name" value="Glycoside hydrolase/deacetylase"/>
    <property type="match status" value="1"/>
</dbReference>
<keyword evidence="3" id="KW-0479">Metal-binding</keyword>
<evidence type="ECO:0000259" key="11">
    <source>
        <dbReference type="PROSITE" id="PS51677"/>
    </source>
</evidence>
<keyword evidence="5" id="KW-0378">Hydrolase</keyword>
<reference evidence="12 13" key="1">
    <citation type="submission" date="2024-02" db="EMBL/GenBank/DDBJ databases">
        <title>De novo assembly and annotation of 12 fungi associated with fruit tree decline syndrome in Ontario, Canada.</title>
        <authorList>
            <person name="Sulman M."/>
            <person name="Ellouze W."/>
            <person name="Ilyukhin E."/>
        </authorList>
    </citation>
    <scope>NUCLEOTIDE SEQUENCE [LARGE SCALE GENOMIC DNA]</scope>
    <source>
        <strain evidence="12 13">M11/M66-122</strain>
    </source>
</reference>
<dbReference type="SUPFAM" id="SSF57016">
    <property type="entry name" value="Plant lectins/antimicrobial peptides"/>
    <property type="match status" value="1"/>
</dbReference>
<keyword evidence="2 8" id="KW-0147">Chitin-binding</keyword>
<dbReference type="EMBL" id="JAKJXP020000051">
    <property type="protein sequence ID" value="KAK7751312.1"/>
    <property type="molecule type" value="Genomic_DNA"/>
</dbReference>
<evidence type="ECO:0000313" key="12">
    <source>
        <dbReference type="EMBL" id="KAK7751312.1"/>
    </source>
</evidence>
<keyword evidence="13" id="KW-1185">Reference proteome</keyword>
<keyword evidence="8" id="KW-1015">Disulfide bond</keyword>
<dbReference type="Proteomes" id="UP001320420">
    <property type="component" value="Unassembled WGS sequence"/>
</dbReference>
<dbReference type="Gene3D" id="3.30.60.10">
    <property type="entry name" value="Endochitinase-like"/>
    <property type="match status" value="1"/>
</dbReference>
<dbReference type="PROSITE" id="PS51677">
    <property type="entry name" value="NODB"/>
    <property type="match status" value="1"/>
</dbReference>
<proteinExistence type="predicted"/>
<evidence type="ECO:0000256" key="8">
    <source>
        <dbReference type="PROSITE-ProRule" id="PRU00261"/>
    </source>
</evidence>
<evidence type="ECO:0000256" key="1">
    <source>
        <dbReference type="ARBA" id="ARBA00001941"/>
    </source>
</evidence>
<dbReference type="InterPro" id="IPR002509">
    <property type="entry name" value="NODB_dom"/>
</dbReference>
<dbReference type="InterPro" id="IPR011330">
    <property type="entry name" value="Glyco_hydro/deAcase_b/a-brl"/>
</dbReference>
<comment type="caution">
    <text evidence="12">The sequence shown here is derived from an EMBL/GenBank/DDBJ whole genome shotgun (WGS) entry which is preliminary data.</text>
</comment>
<evidence type="ECO:0000256" key="4">
    <source>
        <dbReference type="ARBA" id="ARBA00022729"/>
    </source>
</evidence>
<organism evidence="12 13">
    <name type="scientific">Diatrype stigma</name>
    <dbReference type="NCBI Taxonomy" id="117547"/>
    <lineage>
        <taxon>Eukaryota</taxon>
        <taxon>Fungi</taxon>
        <taxon>Dikarya</taxon>
        <taxon>Ascomycota</taxon>
        <taxon>Pezizomycotina</taxon>
        <taxon>Sordariomycetes</taxon>
        <taxon>Xylariomycetidae</taxon>
        <taxon>Xylariales</taxon>
        <taxon>Diatrypaceae</taxon>
        <taxon>Diatrype</taxon>
    </lineage>
</organism>
<dbReference type="InterPro" id="IPR036861">
    <property type="entry name" value="Endochitinase-like_sf"/>
</dbReference>
<keyword evidence="7" id="KW-0170">Cobalt</keyword>
<dbReference type="GO" id="GO:0005975">
    <property type="term" value="P:carbohydrate metabolic process"/>
    <property type="evidence" value="ECO:0007669"/>
    <property type="project" value="InterPro"/>
</dbReference>
<evidence type="ECO:0000256" key="9">
    <source>
        <dbReference type="SAM" id="SignalP"/>
    </source>
</evidence>
<dbReference type="GO" id="GO:0016810">
    <property type="term" value="F:hydrolase activity, acting on carbon-nitrogen (but not peptide) bonds"/>
    <property type="evidence" value="ECO:0007669"/>
    <property type="project" value="InterPro"/>
</dbReference>
<dbReference type="AlphaFoldDB" id="A0AAN9UQ81"/>
<keyword evidence="6" id="KW-0119">Carbohydrate metabolism</keyword>
<evidence type="ECO:0000256" key="2">
    <source>
        <dbReference type="ARBA" id="ARBA00022669"/>
    </source>
</evidence>
<feature type="signal peptide" evidence="9">
    <location>
        <begin position="1"/>
        <end position="18"/>
    </location>
</feature>
<dbReference type="SUPFAM" id="SSF88713">
    <property type="entry name" value="Glycoside hydrolase/deacetylase"/>
    <property type="match status" value="1"/>
</dbReference>
<evidence type="ECO:0000256" key="6">
    <source>
        <dbReference type="ARBA" id="ARBA00023277"/>
    </source>
</evidence>
<evidence type="ECO:0008006" key="14">
    <source>
        <dbReference type="Google" id="ProtNLM"/>
    </source>
</evidence>
<gene>
    <name evidence="12" type="ORF">SLS62_006718</name>
</gene>
<dbReference type="PANTHER" id="PTHR46471:SF2">
    <property type="entry name" value="CHITIN DEACETYLASE-RELATED"/>
    <property type="match status" value="1"/>
</dbReference>
<dbReference type="InterPro" id="IPR001002">
    <property type="entry name" value="Chitin-bd_1"/>
</dbReference>
<evidence type="ECO:0000256" key="7">
    <source>
        <dbReference type="ARBA" id="ARBA00023285"/>
    </source>
</evidence>
<protein>
    <recommendedName>
        <fullName evidence="14">Chitin deacetylase</fullName>
    </recommendedName>
</protein>
<dbReference type="PROSITE" id="PS50941">
    <property type="entry name" value="CHIT_BIND_I_2"/>
    <property type="match status" value="1"/>
</dbReference>
<dbReference type="GO" id="GO:0046872">
    <property type="term" value="F:metal ion binding"/>
    <property type="evidence" value="ECO:0007669"/>
    <property type="project" value="UniProtKB-KW"/>
</dbReference>
<evidence type="ECO:0000259" key="10">
    <source>
        <dbReference type="PROSITE" id="PS50941"/>
    </source>
</evidence>
<feature type="disulfide bond" evidence="8">
    <location>
        <begin position="387"/>
        <end position="401"/>
    </location>
</feature>
<feature type="chain" id="PRO_5042826055" description="Chitin deacetylase" evidence="9">
    <location>
        <begin position="19"/>
        <end position="414"/>
    </location>
</feature>
<evidence type="ECO:0000313" key="13">
    <source>
        <dbReference type="Proteomes" id="UP001320420"/>
    </source>
</evidence>
<comment type="cofactor">
    <cofactor evidence="1">
        <name>Co(2+)</name>
        <dbReference type="ChEBI" id="CHEBI:48828"/>
    </cofactor>
</comment>
<comment type="caution">
    <text evidence="8">Lacks conserved residue(s) required for the propagation of feature annotation.</text>
</comment>
<feature type="domain" description="Chitin-binding type-1" evidence="10">
    <location>
        <begin position="368"/>
        <end position="414"/>
    </location>
</feature>
<dbReference type="Pfam" id="PF01522">
    <property type="entry name" value="Polysacc_deac_1"/>
    <property type="match status" value="1"/>
</dbReference>
<dbReference type="GO" id="GO:0008061">
    <property type="term" value="F:chitin binding"/>
    <property type="evidence" value="ECO:0007669"/>
    <property type="project" value="UniProtKB-UniRule"/>
</dbReference>
<dbReference type="PANTHER" id="PTHR46471">
    <property type="entry name" value="CHITIN DEACETYLASE"/>
    <property type="match status" value="1"/>
</dbReference>
<feature type="domain" description="NodB homology" evidence="11">
    <location>
        <begin position="126"/>
        <end position="321"/>
    </location>
</feature>
<evidence type="ECO:0000256" key="3">
    <source>
        <dbReference type="ARBA" id="ARBA00022723"/>
    </source>
</evidence>
<name>A0AAN9UQ81_9PEZI</name>
<dbReference type="CDD" id="cd11618">
    <property type="entry name" value="ChtBD1_1"/>
    <property type="match status" value="1"/>
</dbReference>
<accession>A0AAN9UQ81</accession>
<sequence length="414" mass="45351">MHWSELFTIAVCASTAAAHQPVPRVGGNRKLQSELAAKKARLAVSHESAEHHEKRQNTDDRCGEKYGAWCGQGEEYCLSPDCQLNYGSGCDGNQKPDGVDTSDIERTKVGDVPYGGVGIYDCENDGDIAITFDDGPYEYTEDLLDLLAQYEAKATFFITGTNLHKGKLNDPALPWASIIQRMAAEGHQIASHTWSHENFSAMSDTQARDQMIYNEIALNDILGYIPTYMRPPYSICEDYCQDMLADLGYHVIYFDLDTEGYLHSDPSLIQESKDIWDDAVEGTDACTTSYLEIEHDIHEQVVHNLTEYLVASLFRNGYRSVTVGQCLGDDPANWYRAGSGTVPAYTFTPKAPTVTCAPEDPSTPTSVDGDCGGDDGITCEGSEFGNCCSQYGWCGSTTAYCGEGCQPDFGSGCQ</sequence>
<dbReference type="Pfam" id="PF00187">
    <property type="entry name" value="Chitin_bind_1"/>
    <property type="match status" value="1"/>
</dbReference>
<dbReference type="CDD" id="cd10951">
    <property type="entry name" value="CE4_ClCDA_like"/>
    <property type="match status" value="1"/>
</dbReference>
<evidence type="ECO:0000256" key="5">
    <source>
        <dbReference type="ARBA" id="ARBA00022801"/>
    </source>
</evidence>